<protein>
    <submittedName>
        <fullName evidence="1">Uncharacterized protein</fullName>
    </submittedName>
</protein>
<comment type="caution">
    <text evidence="1">The sequence shown here is derived from an EMBL/GenBank/DDBJ whole genome shotgun (WGS) entry which is preliminary data.</text>
</comment>
<dbReference type="EMBL" id="JASBWV010000015">
    <property type="protein sequence ID" value="KAJ9122041.1"/>
    <property type="molecule type" value="Genomic_DNA"/>
</dbReference>
<gene>
    <name evidence="1" type="ORF">QFC24_004268</name>
</gene>
<proteinExistence type="predicted"/>
<keyword evidence="2" id="KW-1185">Reference proteome</keyword>
<name>A0ACC2XF67_9TREE</name>
<sequence length="71" mass="8219">MRRELGQLSCVEEVTLHCLFVQLDQQLNPGENKADLRIVKAQMRKANKKKKAKRKYAKGSTTGEEQEFRNV</sequence>
<dbReference type="Proteomes" id="UP001234202">
    <property type="component" value="Unassembled WGS sequence"/>
</dbReference>
<accession>A0ACC2XF67</accession>
<reference evidence="1" key="1">
    <citation type="submission" date="2023-04" db="EMBL/GenBank/DDBJ databases">
        <title>Draft Genome sequencing of Naganishia species isolated from polar environments using Oxford Nanopore Technology.</title>
        <authorList>
            <person name="Leo P."/>
            <person name="Venkateswaran K."/>
        </authorList>
    </citation>
    <scope>NUCLEOTIDE SEQUENCE</scope>
    <source>
        <strain evidence="1">DBVPG 5303</strain>
    </source>
</reference>
<organism evidence="1 2">
    <name type="scientific">Naganishia onofrii</name>
    <dbReference type="NCBI Taxonomy" id="1851511"/>
    <lineage>
        <taxon>Eukaryota</taxon>
        <taxon>Fungi</taxon>
        <taxon>Dikarya</taxon>
        <taxon>Basidiomycota</taxon>
        <taxon>Agaricomycotina</taxon>
        <taxon>Tremellomycetes</taxon>
        <taxon>Filobasidiales</taxon>
        <taxon>Filobasidiaceae</taxon>
        <taxon>Naganishia</taxon>
    </lineage>
</organism>
<evidence type="ECO:0000313" key="1">
    <source>
        <dbReference type="EMBL" id="KAJ9122041.1"/>
    </source>
</evidence>
<evidence type="ECO:0000313" key="2">
    <source>
        <dbReference type="Proteomes" id="UP001234202"/>
    </source>
</evidence>